<evidence type="ECO:0000256" key="1">
    <source>
        <dbReference type="SAM" id="MobiDB-lite"/>
    </source>
</evidence>
<evidence type="ECO:0000313" key="2">
    <source>
        <dbReference type="EMBL" id="KAJ6329057.1"/>
    </source>
</evidence>
<sequence length="337" mass="37361">MNALQNPHANFSTAKSSKFRRNSFTKDHVFLENMILGTGENENTNKNTPQPSFSDLTKDNLVRGPDSGGFATERSEQVVAEAGEPQDWQQNGGDPCTHEKGLETDKSCMHSDLNVPQEGNDNIITKPARKKMIAKKTLGNRPKLTSNVNQKGSIYLNKHKKWKQKVPQNCGDNLGDNAVDKIGFTDDETEAPEEKDEGESLLNHEQTDMIVLSHKADNKIEMKLEADNYAANMRDGPAERKNAIEIQKRDRSTLKEGFVIGKGSRGKQQSPGKTKTTAVTLVVKEAESKKVLDVEENLNGKKIEENAAEKESTEPCPAGQAKSRTVSRKKVKEFRGN</sequence>
<name>A0ABQ9AB33_9ROSI</name>
<proteinExistence type="predicted"/>
<keyword evidence="3" id="KW-1185">Reference proteome</keyword>
<feature type="region of interest" description="Disordered" evidence="1">
    <location>
        <begin position="36"/>
        <end position="103"/>
    </location>
</feature>
<dbReference type="Proteomes" id="UP001141253">
    <property type="component" value="Chromosome 14"/>
</dbReference>
<comment type="caution">
    <text evidence="2">The sequence shown here is derived from an EMBL/GenBank/DDBJ whole genome shotgun (WGS) entry which is preliminary data.</text>
</comment>
<feature type="region of interest" description="Disordered" evidence="1">
    <location>
        <begin position="297"/>
        <end position="337"/>
    </location>
</feature>
<dbReference type="InterPro" id="IPR044254">
    <property type="entry name" value="At4g02110-like"/>
</dbReference>
<accession>A0ABQ9AB33</accession>
<evidence type="ECO:0000313" key="3">
    <source>
        <dbReference type="Proteomes" id="UP001141253"/>
    </source>
</evidence>
<protein>
    <submittedName>
        <fullName evidence="2">Uncharacterized protein</fullName>
    </submittedName>
</protein>
<reference evidence="2" key="2">
    <citation type="journal article" date="2023" name="Int. J. Mol. Sci.">
        <title>De Novo Assembly and Annotation of 11 Diverse Shrub Willow (Salix) Genomes Reveals Novel Gene Organization in Sex-Linked Regions.</title>
        <authorList>
            <person name="Hyden B."/>
            <person name="Feng K."/>
            <person name="Yates T.B."/>
            <person name="Jawdy S."/>
            <person name="Cereghino C."/>
            <person name="Smart L.B."/>
            <person name="Muchero W."/>
        </authorList>
    </citation>
    <scope>NUCLEOTIDE SEQUENCE</scope>
    <source>
        <tissue evidence="2">Shoot tip</tissue>
    </source>
</reference>
<gene>
    <name evidence="2" type="ORF">OIU77_010682</name>
</gene>
<dbReference type="PANTHER" id="PTHR47181">
    <property type="entry name" value="BRCA1 C TERMINUS DOMAIN CONTAINING PROTEIN, EXPRESSED"/>
    <property type="match status" value="1"/>
</dbReference>
<dbReference type="PANTHER" id="PTHR47181:SF2">
    <property type="entry name" value="BRCA1 C TERMINUS DOMAIN CONTAINING PROTEIN, EXPRESSED"/>
    <property type="match status" value="1"/>
</dbReference>
<feature type="compositionally biased region" description="Basic and acidic residues" evidence="1">
    <location>
        <begin position="297"/>
        <end position="313"/>
    </location>
</feature>
<feature type="region of interest" description="Disordered" evidence="1">
    <location>
        <begin position="255"/>
        <end position="276"/>
    </location>
</feature>
<organism evidence="2 3">
    <name type="scientific">Salix suchowensis</name>
    <dbReference type="NCBI Taxonomy" id="1278906"/>
    <lineage>
        <taxon>Eukaryota</taxon>
        <taxon>Viridiplantae</taxon>
        <taxon>Streptophyta</taxon>
        <taxon>Embryophyta</taxon>
        <taxon>Tracheophyta</taxon>
        <taxon>Spermatophyta</taxon>
        <taxon>Magnoliopsida</taxon>
        <taxon>eudicotyledons</taxon>
        <taxon>Gunneridae</taxon>
        <taxon>Pentapetalae</taxon>
        <taxon>rosids</taxon>
        <taxon>fabids</taxon>
        <taxon>Malpighiales</taxon>
        <taxon>Salicaceae</taxon>
        <taxon>Saliceae</taxon>
        <taxon>Salix</taxon>
    </lineage>
</organism>
<reference evidence="2" key="1">
    <citation type="submission" date="2022-10" db="EMBL/GenBank/DDBJ databases">
        <authorList>
            <person name="Hyden B.L."/>
            <person name="Feng K."/>
            <person name="Yates T."/>
            <person name="Jawdy S."/>
            <person name="Smart L.B."/>
            <person name="Muchero W."/>
        </authorList>
    </citation>
    <scope>NUCLEOTIDE SEQUENCE</scope>
    <source>
        <tissue evidence="2">Shoot tip</tissue>
    </source>
</reference>
<feature type="compositionally biased region" description="Basic residues" evidence="1">
    <location>
        <begin position="325"/>
        <end position="337"/>
    </location>
</feature>
<feature type="compositionally biased region" description="Low complexity" evidence="1">
    <location>
        <begin position="37"/>
        <end position="48"/>
    </location>
</feature>
<dbReference type="EMBL" id="JAPFFI010000022">
    <property type="protein sequence ID" value="KAJ6329057.1"/>
    <property type="molecule type" value="Genomic_DNA"/>
</dbReference>